<evidence type="ECO:0000259" key="4">
    <source>
        <dbReference type="Pfam" id="PF04426"/>
    </source>
</evidence>
<dbReference type="PANTHER" id="PTHR31904">
    <property type="entry name" value="BYPASS OF STOP CODON PROTEIN 5-RELATED"/>
    <property type="match status" value="1"/>
</dbReference>
<feature type="coiled-coil region" evidence="1">
    <location>
        <begin position="440"/>
        <end position="467"/>
    </location>
</feature>
<feature type="region of interest" description="Disordered" evidence="2">
    <location>
        <begin position="113"/>
        <end position="153"/>
    </location>
</feature>
<protein>
    <submittedName>
        <fullName evidence="5">LAQU0S03e02410g1_1</fullName>
    </submittedName>
</protein>
<gene>
    <name evidence="5" type="ORF">LAQU0_S03e02410g</name>
</gene>
<keyword evidence="6" id="KW-1185">Reference proteome</keyword>
<dbReference type="InterPro" id="IPR007519">
    <property type="entry name" value="Bul1_N"/>
</dbReference>
<feature type="domain" description="Bul1 N-terminal" evidence="3">
    <location>
        <begin position="67"/>
        <end position="483"/>
    </location>
</feature>
<dbReference type="PANTHER" id="PTHR31904:SF1">
    <property type="entry name" value="BYPASS OF STOP CODON PROTEIN 5-RELATED"/>
    <property type="match status" value="1"/>
</dbReference>
<evidence type="ECO:0000256" key="2">
    <source>
        <dbReference type="SAM" id="MobiDB-lite"/>
    </source>
</evidence>
<evidence type="ECO:0000313" key="6">
    <source>
        <dbReference type="Proteomes" id="UP000236544"/>
    </source>
</evidence>
<keyword evidence="1" id="KW-0175">Coiled coil</keyword>
<name>A0A0P1KNI2_9SACH</name>
<organism evidence="5 6">
    <name type="scientific">Lachancea quebecensis</name>
    <dbReference type="NCBI Taxonomy" id="1654605"/>
    <lineage>
        <taxon>Eukaryota</taxon>
        <taxon>Fungi</taxon>
        <taxon>Dikarya</taxon>
        <taxon>Ascomycota</taxon>
        <taxon>Saccharomycotina</taxon>
        <taxon>Saccharomycetes</taxon>
        <taxon>Saccharomycetales</taxon>
        <taxon>Saccharomycetaceae</taxon>
        <taxon>Lachancea</taxon>
    </lineage>
</organism>
<evidence type="ECO:0000259" key="3">
    <source>
        <dbReference type="Pfam" id="PF04425"/>
    </source>
</evidence>
<reference evidence="6" key="1">
    <citation type="submission" date="2015-10" db="EMBL/GenBank/DDBJ databases">
        <authorList>
            <person name="Devillers H."/>
        </authorList>
    </citation>
    <scope>NUCLEOTIDE SEQUENCE [LARGE SCALE GENOMIC DNA]</scope>
</reference>
<dbReference type="Pfam" id="PF04426">
    <property type="entry name" value="Bul1_C"/>
    <property type="match status" value="1"/>
</dbReference>
<feature type="compositionally biased region" description="Basic and acidic residues" evidence="2">
    <location>
        <begin position="1"/>
        <end position="13"/>
    </location>
</feature>
<dbReference type="EMBL" id="LN890565">
    <property type="protein sequence ID" value="CUS21430.1"/>
    <property type="molecule type" value="Genomic_DNA"/>
</dbReference>
<dbReference type="InterPro" id="IPR022794">
    <property type="entry name" value="Bul1_C"/>
</dbReference>
<accession>A0A0P1KNI2</accession>
<dbReference type="InterPro" id="IPR039634">
    <property type="entry name" value="Bul1-like"/>
</dbReference>
<feature type="region of interest" description="Disordered" evidence="2">
    <location>
        <begin position="1"/>
        <end position="63"/>
    </location>
</feature>
<dbReference type="OrthoDB" id="2283785at2759"/>
<feature type="compositionally biased region" description="Low complexity" evidence="2">
    <location>
        <begin position="131"/>
        <end position="147"/>
    </location>
</feature>
<dbReference type="Proteomes" id="UP000236544">
    <property type="component" value="Unassembled WGS sequence"/>
</dbReference>
<evidence type="ECO:0000256" key="1">
    <source>
        <dbReference type="SAM" id="Coils"/>
    </source>
</evidence>
<feature type="compositionally biased region" description="Low complexity" evidence="2">
    <location>
        <begin position="559"/>
        <end position="574"/>
    </location>
</feature>
<sequence length="884" mass="99551">MHNERKPRFELGKQDSSTGRGRSSSPSLFFKSSSSSNLLRLRKVHSPNKEPRSTSSSRATLDSLVCNKEQNSASSSSSNMMVDVLPSFELYNTLHRHIPQGNVNPDLHDYPPTYQEVQSRAPTLAPDSHETTTTANASSTSLDNTANGGRSSISGDQLLNLEALSTLHEPIQDDLGDTDNIYIDKLYSLPKLTTPIEISIRVTKEPAVADRKVDDESILKEYTSGDIIHGYVVIENRSTQRQKFEMFYVTLEGRATSVDRECGKRTVKRFLRMVDISASWSYSNIDVSNGVSYVPGRRDFENCVIGLNNSRVLEPHVRYKKYFMFKLPTHLLDVSCKHQQFSHCLVPPAFGIDVTKASGKYSSIKVNPMLGYGHLGTKGSPILTNDLSTDDVSINYTIDTKVVGKDSKSKKLNILKEREYNLRFIPFGFCRPFSGERAPLNQLQDMTKLIQERLEALKKVFKRLNANECITSEDLHNTDVSGTAVDPTDVDSEDIMRRKLDQLYVSNRVDPVCSSFPLRNSKINKDKDKKVEVEFKYNYKDKQKSANKLKKGIFGGFGPSTQSHPTQPTTSSKKSGIIIISSKIPERGLPYVEPSLLKKTNKLETKSEQNQENWYNLQASLPDKEKEILSSFDIGLRCIQANNCESHLPPQIQAVTTELVCITAKSINSIPIKLDADLLLKKERLDDIQKVFKAFKAESLELKAKFEENFEQLNELFSKSRRSSIHQELKFTDFLSEQLTTNIESICTLRTDIRSLHNIFKKQSHTLENEEKISDSTPNKSASTASILSSTFSGSSSSSSVHASTAERLKKQLLHEWVKTDDGEYERTVTVNLHMSDDIKETLIPTFESCLISRLYCIRVNIKFEGQLGVATVDIPVQIRMLES</sequence>
<feature type="region of interest" description="Disordered" evidence="2">
    <location>
        <begin position="553"/>
        <end position="574"/>
    </location>
</feature>
<proteinExistence type="predicted"/>
<feature type="domain" description="Bul1 C-terminal" evidence="4">
    <location>
        <begin position="609"/>
        <end position="881"/>
    </location>
</feature>
<feature type="compositionally biased region" description="Low complexity" evidence="2">
    <location>
        <begin position="16"/>
        <end position="39"/>
    </location>
</feature>
<evidence type="ECO:0000313" key="5">
    <source>
        <dbReference type="EMBL" id="CUS21430.1"/>
    </source>
</evidence>
<dbReference type="AlphaFoldDB" id="A0A0P1KNI2"/>
<dbReference type="Pfam" id="PF04425">
    <property type="entry name" value="Bul1_N"/>
    <property type="match status" value="1"/>
</dbReference>